<dbReference type="InterPro" id="IPR050706">
    <property type="entry name" value="Cyclic-di-GMP_PDE-like"/>
</dbReference>
<dbReference type="InterPro" id="IPR000160">
    <property type="entry name" value="GGDEF_dom"/>
</dbReference>
<comment type="caution">
    <text evidence="3">The sequence shown here is derived from an EMBL/GenBank/DDBJ whole genome shotgun (WGS) entry which is preliminary data.</text>
</comment>
<dbReference type="GO" id="GO:0071111">
    <property type="term" value="F:cyclic-guanylate-specific phosphodiesterase activity"/>
    <property type="evidence" value="ECO:0007669"/>
    <property type="project" value="InterPro"/>
</dbReference>
<organism evidence="3 4">
    <name type="scientific">Subtercola vilae</name>
    <dbReference type="NCBI Taxonomy" id="2056433"/>
    <lineage>
        <taxon>Bacteria</taxon>
        <taxon>Bacillati</taxon>
        <taxon>Actinomycetota</taxon>
        <taxon>Actinomycetes</taxon>
        <taxon>Micrococcales</taxon>
        <taxon>Microbacteriaceae</taxon>
        <taxon>Subtercola</taxon>
    </lineage>
</organism>
<accession>A0A4V6U572</accession>
<proteinExistence type="predicted"/>
<dbReference type="Proteomes" id="UP000306192">
    <property type="component" value="Unassembled WGS sequence"/>
</dbReference>
<dbReference type="PANTHER" id="PTHR33121">
    <property type="entry name" value="CYCLIC DI-GMP PHOSPHODIESTERASE PDEF"/>
    <property type="match status" value="1"/>
</dbReference>
<feature type="transmembrane region" description="Helical" evidence="1">
    <location>
        <begin position="119"/>
        <end position="141"/>
    </location>
</feature>
<dbReference type="PANTHER" id="PTHR33121:SF70">
    <property type="entry name" value="SIGNALING PROTEIN YKOW"/>
    <property type="match status" value="1"/>
</dbReference>
<gene>
    <name evidence="3" type="ORF">D4765_17790</name>
</gene>
<dbReference type="RefSeq" id="WP_136643652.1">
    <property type="nucleotide sequence ID" value="NZ_QYRT01000059.1"/>
</dbReference>
<name>A0A4V6U572_9MICO</name>
<feature type="domain" description="GGDEF" evidence="2">
    <location>
        <begin position="254"/>
        <end position="385"/>
    </location>
</feature>
<feature type="transmembrane region" description="Helical" evidence="1">
    <location>
        <begin position="65"/>
        <end position="83"/>
    </location>
</feature>
<feature type="transmembrane region" description="Helical" evidence="1">
    <location>
        <begin position="153"/>
        <end position="174"/>
    </location>
</feature>
<sequence>MVRLDLETLLVINGIVVVLSGLTFVINTAMRRSDVPGRIWSVSFIGGMLAALCYGIWAVNPDAEGILIIGNAAYGLVTGAIWSGARVFNGRNARFAVVLAGGGAVLVVSALTASSQGQWLGSLMLFPLVAVFGGLAGVECLRGRLRRNLNARIVAGSMIILAVFYAARTIVFAVSGPTSDLFVDYFSGQAATLLIIMFVVVNTISISILQAERTDTQALGDRTVGVNSVVGLLSASPFAQQWEDWLERAEFNGDRLEMVAVDIDSLPEMNTALGRDFGDDAITSVAQIVRHHAPTCTLIGHPGAGRFVIVMVVTGDEARSVASDVRDALVDEPIDQSRGIRATASFGVVDTDVFGYDLATLSAALDSATLAARSAGGNHIVVGRAVTATSR</sequence>
<feature type="transmembrane region" description="Helical" evidence="1">
    <location>
        <begin position="186"/>
        <end position="209"/>
    </location>
</feature>
<evidence type="ECO:0000313" key="4">
    <source>
        <dbReference type="Proteomes" id="UP000306192"/>
    </source>
</evidence>
<keyword evidence="1" id="KW-1133">Transmembrane helix</keyword>
<keyword evidence="1" id="KW-0472">Membrane</keyword>
<evidence type="ECO:0000259" key="2">
    <source>
        <dbReference type="PROSITE" id="PS50887"/>
    </source>
</evidence>
<dbReference type="InterPro" id="IPR043128">
    <property type="entry name" value="Rev_trsase/Diguanyl_cyclase"/>
</dbReference>
<feature type="transmembrane region" description="Helical" evidence="1">
    <location>
        <begin position="95"/>
        <end position="113"/>
    </location>
</feature>
<keyword evidence="1" id="KW-0812">Transmembrane</keyword>
<dbReference type="SUPFAM" id="SSF55073">
    <property type="entry name" value="Nucleotide cyclase"/>
    <property type="match status" value="1"/>
</dbReference>
<dbReference type="SMART" id="SM00267">
    <property type="entry name" value="GGDEF"/>
    <property type="match status" value="1"/>
</dbReference>
<dbReference type="PROSITE" id="PS50887">
    <property type="entry name" value="GGDEF"/>
    <property type="match status" value="1"/>
</dbReference>
<protein>
    <submittedName>
        <fullName evidence="3">Diguanylate cyclase</fullName>
    </submittedName>
</protein>
<dbReference type="OrthoDB" id="5115878at2"/>
<feature type="transmembrane region" description="Helical" evidence="1">
    <location>
        <begin position="39"/>
        <end position="59"/>
    </location>
</feature>
<evidence type="ECO:0000256" key="1">
    <source>
        <dbReference type="SAM" id="Phobius"/>
    </source>
</evidence>
<dbReference type="NCBIfam" id="TIGR00254">
    <property type="entry name" value="GGDEF"/>
    <property type="match status" value="1"/>
</dbReference>
<dbReference type="EMBL" id="QYRT01000059">
    <property type="protein sequence ID" value="TIH29654.1"/>
    <property type="molecule type" value="Genomic_DNA"/>
</dbReference>
<dbReference type="InterPro" id="IPR029787">
    <property type="entry name" value="Nucleotide_cyclase"/>
</dbReference>
<dbReference type="Gene3D" id="3.30.70.270">
    <property type="match status" value="1"/>
</dbReference>
<dbReference type="Pfam" id="PF00990">
    <property type="entry name" value="GGDEF"/>
    <property type="match status" value="1"/>
</dbReference>
<dbReference type="AlphaFoldDB" id="A0A4V6U572"/>
<evidence type="ECO:0000313" key="3">
    <source>
        <dbReference type="EMBL" id="TIH29654.1"/>
    </source>
</evidence>
<keyword evidence="4" id="KW-1185">Reference proteome</keyword>
<feature type="transmembrane region" description="Helical" evidence="1">
    <location>
        <begin position="6"/>
        <end position="27"/>
    </location>
</feature>
<reference evidence="3 4" key="1">
    <citation type="journal article" date="2019" name="Microorganisms">
        <title>Systematic Affiliation and Genome Analysis of Subtercola vilae DB165(T) with Particular Emphasis on Cold Adaptation of an Isolate from a High-Altitude Cold Volcano Lake.</title>
        <authorList>
            <person name="Villalobos A.S."/>
            <person name="Wiese J."/>
            <person name="Imhoff J.F."/>
            <person name="Dorador C."/>
            <person name="Keller A."/>
            <person name="Hentschel U."/>
        </authorList>
    </citation>
    <scope>NUCLEOTIDE SEQUENCE [LARGE SCALE GENOMIC DNA]</scope>
    <source>
        <strain evidence="3 4">DB165</strain>
    </source>
</reference>